<proteinExistence type="predicted"/>
<evidence type="ECO:0000256" key="1">
    <source>
        <dbReference type="SAM" id="SignalP"/>
    </source>
</evidence>
<dbReference type="Proteomes" id="UP000594034">
    <property type="component" value="Chromosome"/>
</dbReference>
<name>A0A5J6WUZ9_9GAMM</name>
<feature type="signal peptide" evidence="1">
    <location>
        <begin position="1"/>
        <end position="19"/>
    </location>
</feature>
<organism evidence="2 3">
    <name type="scientific">Aeromonas simiae</name>
    <dbReference type="NCBI Taxonomy" id="218936"/>
    <lineage>
        <taxon>Bacteria</taxon>
        <taxon>Pseudomonadati</taxon>
        <taxon>Pseudomonadota</taxon>
        <taxon>Gammaproteobacteria</taxon>
        <taxon>Aeromonadales</taxon>
        <taxon>Aeromonadaceae</taxon>
        <taxon>Aeromonas</taxon>
    </lineage>
</organism>
<feature type="chain" id="PRO_5023914881" description="DUF3298 domain-containing protein" evidence="1">
    <location>
        <begin position="20"/>
        <end position="292"/>
    </location>
</feature>
<keyword evidence="1" id="KW-0732">Signal</keyword>
<evidence type="ECO:0000313" key="3">
    <source>
        <dbReference type="Proteomes" id="UP000594034"/>
    </source>
</evidence>
<reference evidence="2 3" key="1">
    <citation type="submission" date="2019-05" db="EMBL/GenBank/DDBJ databases">
        <title>OXA-830, a novel chromosomally encoded expanded-spectrum class D beta-lactamase in Aeromonas simiae.</title>
        <authorList>
            <person name="Zhou W."/>
            <person name="Chen Q."/>
        </authorList>
    </citation>
    <scope>NUCLEOTIDE SEQUENCE [LARGE SCALE GENOMIC DNA]</scope>
    <source>
        <strain evidence="2 3">A6</strain>
    </source>
</reference>
<dbReference type="RefSeq" id="WP_193003566.1">
    <property type="nucleotide sequence ID" value="NZ_CP040449.1"/>
</dbReference>
<evidence type="ECO:0000313" key="2">
    <source>
        <dbReference type="EMBL" id="QFI54047.1"/>
    </source>
</evidence>
<protein>
    <recommendedName>
        <fullName evidence="4">DUF3298 domain-containing protein</fullName>
    </recommendedName>
</protein>
<dbReference type="EMBL" id="CP040449">
    <property type="protein sequence ID" value="QFI54047.1"/>
    <property type="molecule type" value="Genomic_DNA"/>
</dbReference>
<keyword evidence="3" id="KW-1185">Reference proteome</keyword>
<evidence type="ECO:0008006" key="4">
    <source>
        <dbReference type="Google" id="ProtNLM"/>
    </source>
</evidence>
<gene>
    <name evidence="2" type="ORF">FE240_04655</name>
</gene>
<accession>A0A5J6WUZ9</accession>
<dbReference type="KEGG" id="asim:FE240_04655"/>
<dbReference type="AlphaFoldDB" id="A0A5J6WUZ9"/>
<sequence length="292" mass="32638">MMRSMTLMGALLFTPLALAEPQSLQWQWRSHDGQEHHIRFDATARDVATSHRDMQRLDAALNAPLETLFAQMGQKLQHTLTAINQSSPASAPKFSTLDEAFSRRDDTPESLQFWQAYHQYQSDAFYEMRIAPCVHPSNRNLPCVRPNYSQLFYGLKGALRPLARQFSQADMPRSVALVQEWLAAIPSSGEQMERFAPPLQALQRNLADSDERALLMAALVAELAPQYPLSIIYPDISVGSVSPAWLAISADSGLKGETVLINHQSHVLLTGSPLLVQQMMLGNIRLISEPLY</sequence>